<dbReference type="GO" id="GO:0005524">
    <property type="term" value="F:ATP binding"/>
    <property type="evidence" value="ECO:0007669"/>
    <property type="project" value="UniProtKB-KW"/>
</dbReference>
<dbReference type="FunFam" id="1.10.3260.10:FF:000001">
    <property type="entry name" value="DNA ligase"/>
    <property type="match status" value="1"/>
</dbReference>
<dbReference type="SUPFAM" id="SSF117018">
    <property type="entry name" value="ATP-dependent DNA ligase DNA-binding domain"/>
    <property type="match status" value="1"/>
</dbReference>
<keyword evidence="6 14" id="KW-0547">Nucleotide-binding</keyword>
<evidence type="ECO:0000256" key="2">
    <source>
        <dbReference type="ARBA" id="ARBA00007572"/>
    </source>
</evidence>
<evidence type="ECO:0000256" key="9">
    <source>
        <dbReference type="ARBA" id="ARBA00023172"/>
    </source>
</evidence>
<evidence type="ECO:0000256" key="7">
    <source>
        <dbReference type="ARBA" id="ARBA00022763"/>
    </source>
</evidence>
<evidence type="ECO:0000256" key="1">
    <source>
        <dbReference type="ARBA" id="ARBA00004123"/>
    </source>
</evidence>
<evidence type="ECO:0000256" key="11">
    <source>
        <dbReference type="ARBA" id="ARBA00023242"/>
    </source>
</evidence>
<dbReference type="InterPro" id="IPR012308">
    <property type="entry name" value="DNA_ligase_ATP-dep_N"/>
</dbReference>
<feature type="compositionally biased region" description="Low complexity" evidence="16">
    <location>
        <begin position="26"/>
        <end position="40"/>
    </location>
</feature>
<dbReference type="Proteomes" id="UP000639772">
    <property type="component" value="Chromosome 12"/>
</dbReference>
<evidence type="ECO:0000256" key="5">
    <source>
        <dbReference type="ARBA" id="ARBA00022705"/>
    </source>
</evidence>
<dbReference type="Gene3D" id="3.30.470.30">
    <property type="entry name" value="DNA ligase/mRNA capping enzyme"/>
    <property type="match status" value="1"/>
</dbReference>
<dbReference type="InterPro" id="IPR050191">
    <property type="entry name" value="ATP-dep_DNA_ligase"/>
</dbReference>
<dbReference type="GO" id="GO:0006273">
    <property type="term" value="P:lagging strand elongation"/>
    <property type="evidence" value="ECO:0007669"/>
    <property type="project" value="TreeGrafter"/>
</dbReference>
<dbReference type="PROSITE" id="PS50160">
    <property type="entry name" value="DNA_LIGASE_A3"/>
    <property type="match status" value="1"/>
</dbReference>
<comment type="caution">
    <text evidence="18">The sequence shown here is derived from an EMBL/GenBank/DDBJ whole genome shotgun (WGS) entry which is preliminary data.</text>
</comment>
<dbReference type="GO" id="GO:0005739">
    <property type="term" value="C:mitochondrion"/>
    <property type="evidence" value="ECO:0007669"/>
    <property type="project" value="TreeGrafter"/>
</dbReference>
<feature type="domain" description="ATP-dependent DNA ligase family profile" evidence="17">
    <location>
        <begin position="447"/>
        <end position="509"/>
    </location>
</feature>
<name>A0A835PX98_VANPL</name>
<dbReference type="SUPFAM" id="SSF56091">
    <property type="entry name" value="DNA ligase/mRNA capping enzyme, catalytic domain"/>
    <property type="match status" value="1"/>
</dbReference>
<dbReference type="GO" id="GO:0051301">
    <property type="term" value="P:cell division"/>
    <property type="evidence" value="ECO:0007669"/>
    <property type="project" value="UniProtKB-KW"/>
</dbReference>
<dbReference type="EMBL" id="JADCNM010000012">
    <property type="protein sequence ID" value="KAG0459212.1"/>
    <property type="molecule type" value="Genomic_DNA"/>
</dbReference>
<comment type="subcellular location">
    <subcellularLocation>
        <location evidence="1">Nucleus</location>
    </subcellularLocation>
</comment>
<evidence type="ECO:0000256" key="15">
    <source>
        <dbReference type="RuleBase" id="RU004196"/>
    </source>
</evidence>
<dbReference type="Gene3D" id="1.10.3260.10">
    <property type="entry name" value="DNA ligase, ATP-dependent, N-terminal domain"/>
    <property type="match status" value="1"/>
</dbReference>
<dbReference type="OrthoDB" id="206088at2759"/>
<dbReference type="InterPro" id="IPR000977">
    <property type="entry name" value="DNA_ligase_ATP-dep"/>
</dbReference>
<keyword evidence="5" id="KW-0235">DNA replication</keyword>
<keyword evidence="3 14" id="KW-0436">Ligase</keyword>
<evidence type="ECO:0000313" key="19">
    <source>
        <dbReference type="Proteomes" id="UP000639772"/>
    </source>
</evidence>
<keyword evidence="4" id="KW-0132">Cell division</keyword>
<dbReference type="Pfam" id="PF01068">
    <property type="entry name" value="DNA_ligase_A_M"/>
    <property type="match status" value="1"/>
</dbReference>
<reference evidence="18 19" key="1">
    <citation type="journal article" date="2020" name="Nat. Food">
        <title>A phased Vanilla planifolia genome enables genetic improvement of flavour and production.</title>
        <authorList>
            <person name="Hasing T."/>
            <person name="Tang H."/>
            <person name="Brym M."/>
            <person name="Khazi F."/>
            <person name="Huang T."/>
            <person name="Chambers A.H."/>
        </authorList>
    </citation>
    <scope>NUCLEOTIDE SEQUENCE [LARGE SCALE GENOMIC DNA]</scope>
    <source>
        <tissue evidence="18">Leaf</tissue>
    </source>
</reference>
<comment type="similarity">
    <text evidence="2 15">Belongs to the ATP-dependent DNA ligase family.</text>
</comment>
<feature type="compositionally biased region" description="Basic and acidic residues" evidence="16">
    <location>
        <begin position="54"/>
        <end position="69"/>
    </location>
</feature>
<evidence type="ECO:0000256" key="14">
    <source>
        <dbReference type="RuleBase" id="RU000617"/>
    </source>
</evidence>
<dbReference type="GO" id="GO:0006281">
    <property type="term" value="P:DNA repair"/>
    <property type="evidence" value="ECO:0007669"/>
    <property type="project" value="UniProtKB-KW"/>
</dbReference>
<organism evidence="18 19">
    <name type="scientific">Vanilla planifolia</name>
    <name type="common">Vanilla</name>
    <dbReference type="NCBI Taxonomy" id="51239"/>
    <lineage>
        <taxon>Eukaryota</taxon>
        <taxon>Viridiplantae</taxon>
        <taxon>Streptophyta</taxon>
        <taxon>Embryophyta</taxon>
        <taxon>Tracheophyta</taxon>
        <taxon>Spermatophyta</taxon>
        <taxon>Magnoliopsida</taxon>
        <taxon>Liliopsida</taxon>
        <taxon>Asparagales</taxon>
        <taxon>Orchidaceae</taxon>
        <taxon>Vanilloideae</taxon>
        <taxon>Vanilleae</taxon>
        <taxon>Vanilla</taxon>
    </lineage>
</organism>
<keyword evidence="9 14" id="KW-0233">DNA recombination</keyword>
<keyword evidence="12" id="KW-0131">Cell cycle</keyword>
<dbReference type="InterPro" id="IPR016059">
    <property type="entry name" value="DNA_ligase_ATP-dep_CS"/>
</dbReference>
<keyword evidence="10 14" id="KW-0234">DNA repair</keyword>
<evidence type="ECO:0000256" key="13">
    <source>
        <dbReference type="ARBA" id="ARBA00034003"/>
    </source>
</evidence>
<dbReference type="CDD" id="cd07900">
    <property type="entry name" value="Adenylation_DNA_ligase_I_Euk"/>
    <property type="match status" value="1"/>
</dbReference>
<evidence type="ECO:0000256" key="4">
    <source>
        <dbReference type="ARBA" id="ARBA00022618"/>
    </source>
</evidence>
<evidence type="ECO:0000256" key="8">
    <source>
        <dbReference type="ARBA" id="ARBA00022840"/>
    </source>
</evidence>
<proteinExistence type="inferred from homology"/>
<evidence type="ECO:0000259" key="17">
    <source>
        <dbReference type="PROSITE" id="PS50160"/>
    </source>
</evidence>
<dbReference type="GO" id="GO:0003910">
    <property type="term" value="F:DNA ligase (ATP) activity"/>
    <property type="evidence" value="ECO:0007669"/>
    <property type="project" value="UniProtKB-EC"/>
</dbReference>
<sequence length="509" mass="56181">MSSDRTVTDVLMGAARAAATKKNRLSSASQSPAQAPSSPAKKPKTLEDSVVSSDEPKKSGATDPFLELKKKGSDFDPRAAANWKDGEPVPFLFFARALDLISNESGRIAITDIICNVFRTVMAATPDDLLPTVYLSANRIAPPHEGIELGIGDASLVKALAEAYGRKEEHVNKQLQVECGSMWQELGDLGLVAKASRSSQRVLYKPQRLTIAKVFHTFRAIAKESGKDSQDKKRNHIKSLLVAANDCEPLYIIRLLQSKMRIGLAEKTVLVALGQASAYTEVLRAASSKAQVPPSDEAAKIIKQVYSVLPDYGKIVPALLRVGVLKLSEACNFSLGVPVGPMLAKPTKSVSEILDKFQGIEFTCEYKYDGERAQIHYMEDGSIEIYSRNAERNTGKYPDVVSSVSRFKRPAVSSFVLDCEIVAYDREKKKILPFQVLSTRARKGVILSDIKVAVCTFAFDILYINGRPLLHEQLKVRREELYKSFDEEPGEFYFATSITSNDLKKYRSS</sequence>
<evidence type="ECO:0000256" key="16">
    <source>
        <dbReference type="SAM" id="MobiDB-lite"/>
    </source>
</evidence>
<dbReference type="InterPro" id="IPR012310">
    <property type="entry name" value="DNA_ligase_ATP-dep_cent"/>
</dbReference>
<dbReference type="GO" id="GO:0071897">
    <property type="term" value="P:DNA biosynthetic process"/>
    <property type="evidence" value="ECO:0007669"/>
    <property type="project" value="InterPro"/>
</dbReference>
<dbReference type="GO" id="GO:0006310">
    <property type="term" value="P:DNA recombination"/>
    <property type="evidence" value="ECO:0007669"/>
    <property type="project" value="UniProtKB-KW"/>
</dbReference>
<dbReference type="PROSITE" id="PS00697">
    <property type="entry name" value="DNA_LIGASE_A1"/>
    <property type="match status" value="1"/>
</dbReference>
<evidence type="ECO:0000256" key="3">
    <source>
        <dbReference type="ARBA" id="ARBA00022598"/>
    </source>
</evidence>
<protein>
    <recommendedName>
        <fullName evidence="14">DNA ligase</fullName>
        <ecNumber evidence="14">6.5.1.1</ecNumber>
    </recommendedName>
</protein>
<comment type="catalytic activity">
    <reaction evidence="13 14">
        <text>ATP + (deoxyribonucleotide)n-3'-hydroxyl + 5'-phospho-(deoxyribonucleotide)m = (deoxyribonucleotide)n+m + AMP + diphosphate.</text>
        <dbReference type="EC" id="6.5.1.1"/>
    </reaction>
</comment>
<dbReference type="EC" id="6.5.1.1" evidence="14"/>
<evidence type="ECO:0000313" key="18">
    <source>
        <dbReference type="EMBL" id="KAG0459212.1"/>
    </source>
</evidence>
<gene>
    <name evidence="18" type="ORF">HPP92_022340</name>
</gene>
<dbReference type="InterPro" id="IPR036599">
    <property type="entry name" value="DNA_ligase_N_sf"/>
</dbReference>
<keyword evidence="7 14" id="KW-0227">DNA damage</keyword>
<evidence type="ECO:0000256" key="6">
    <source>
        <dbReference type="ARBA" id="ARBA00022741"/>
    </source>
</evidence>
<accession>A0A835PX98</accession>
<dbReference type="PANTHER" id="PTHR45674">
    <property type="entry name" value="DNA LIGASE 1/3 FAMILY MEMBER"/>
    <property type="match status" value="1"/>
</dbReference>
<dbReference type="Pfam" id="PF04675">
    <property type="entry name" value="DNA_ligase_A_N"/>
    <property type="match status" value="1"/>
</dbReference>
<evidence type="ECO:0000256" key="10">
    <source>
        <dbReference type="ARBA" id="ARBA00023204"/>
    </source>
</evidence>
<dbReference type="NCBIfam" id="TIGR00574">
    <property type="entry name" value="dnl1"/>
    <property type="match status" value="1"/>
</dbReference>
<keyword evidence="8 14" id="KW-0067">ATP-binding</keyword>
<dbReference type="GO" id="GO:0005634">
    <property type="term" value="C:nucleus"/>
    <property type="evidence" value="ECO:0007669"/>
    <property type="project" value="UniProtKB-SubCell"/>
</dbReference>
<dbReference type="AlphaFoldDB" id="A0A835PX98"/>
<feature type="region of interest" description="Disordered" evidence="16">
    <location>
        <begin position="18"/>
        <end position="69"/>
    </location>
</feature>
<keyword evidence="11" id="KW-0539">Nucleus</keyword>
<dbReference type="PANTHER" id="PTHR45674:SF4">
    <property type="entry name" value="DNA LIGASE 1"/>
    <property type="match status" value="1"/>
</dbReference>
<evidence type="ECO:0000256" key="12">
    <source>
        <dbReference type="ARBA" id="ARBA00023306"/>
    </source>
</evidence>
<dbReference type="GO" id="GO:0003677">
    <property type="term" value="F:DNA binding"/>
    <property type="evidence" value="ECO:0007669"/>
    <property type="project" value="InterPro"/>
</dbReference>
<dbReference type="FunFam" id="3.30.470.30:FF:000002">
    <property type="entry name" value="DNA ligase"/>
    <property type="match status" value="1"/>
</dbReference>